<keyword evidence="1 5" id="KW-0479">Metal-binding</keyword>
<keyword evidence="4 5" id="KW-0408">Iron</keyword>
<dbReference type="InterPro" id="IPR004574">
    <property type="entry name" value="Alkb"/>
</dbReference>
<evidence type="ECO:0000256" key="3">
    <source>
        <dbReference type="ARBA" id="ARBA00023002"/>
    </source>
</evidence>
<dbReference type="InParanoid" id="E4X992"/>
<evidence type="ECO:0000256" key="4">
    <source>
        <dbReference type="ARBA" id="ARBA00023004"/>
    </source>
</evidence>
<dbReference type="InterPro" id="IPR027450">
    <property type="entry name" value="AlkB-like"/>
</dbReference>
<accession>E4X992</accession>
<evidence type="ECO:0000256" key="1">
    <source>
        <dbReference type="ARBA" id="ARBA00022723"/>
    </source>
</evidence>
<dbReference type="PANTHER" id="PTHR16557">
    <property type="entry name" value="ALKYLATED DNA REPAIR PROTEIN ALKB-RELATED"/>
    <property type="match status" value="1"/>
</dbReference>
<comment type="cofactor">
    <cofactor evidence="5">
        <name>Fe(2+)</name>
        <dbReference type="ChEBI" id="CHEBI:29033"/>
    </cofactor>
    <text evidence="5">Binds 1 Fe(2+) ion per subunit.</text>
</comment>
<dbReference type="SUPFAM" id="SSF51197">
    <property type="entry name" value="Clavaminate synthase-like"/>
    <property type="match status" value="1"/>
</dbReference>
<dbReference type="GO" id="GO:0035513">
    <property type="term" value="P:oxidative RNA demethylation"/>
    <property type="evidence" value="ECO:0007669"/>
    <property type="project" value="TreeGrafter"/>
</dbReference>
<feature type="binding site" evidence="5">
    <location>
        <position position="59"/>
    </location>
    <ligand>
        <name>Fe cation</name>
        <dbReference type="ChEBI" id="CHEBI:24875"/>
        <note>catalytic</note>
    </ligand>
</feature>
<protein>
    <recommendedName>
        <fullName evidence="6">Alpha-ketoglutarate-dependent dioxygenase AlkB-like domain-containing protein</fullName>
    </recommendedName>
</protein>
<dbReference type="GO" id="GO:0005737">
    <property type="term" value="C:cytoplasm"/>
    <property type="evidence" value="ECO:0007669"/>
    <property type="project" value="TreeGrafter"/>
</dbReference>
<name>E4X992_OIKDI</name>
<dbReference type="GO" id="GO:0035516">
    <property type="term" value="F:broad specificity oxidative DNA demethylase activity"/>
    <property type="evidence" value="ECO:0007669"/>
    <property type="project" value="TreeGrafter"/>
</dbReference>
<dbReference type="InterPro" id="IPR037151">
    <property type="entry name" value="AlkB-like_sf"/>
</dbReference>
<evidence type="ECO:0000313" key="7">
    <source>
        <dbReference type="EMBL" id="CBY19021.1"/>
    </source>
</evidence>
<dbReference type="Pfam" id="PF13532">
    <property type="entry name" value="2OG-FeII_Oxy_2"/>
    <property type="match status" value="1"/>
</dbReference>
<dbReference type="GO" id="GO:0035515">
    <property type="term" value="F:oxidative RNA demethylase activity"/>
    <property type="evidence" value="ECO:0007669"/>
    <property type="project" value="TreeGrafter"/>
</dbReference>
<keyword evidence="2" id="KW-0223">Dioxygenase</keyword>
<evidence type="ECO:0000256" key="2">
    <source>
        <dbReference type="ARBA" id="ARBA00022964"/>
    </source>
</evidence>
<dbReference type="AlphaFoldDB" id="E4X992"/>
<dbReference type="GO" id="GO:0008198">
    <property type="term" value="F:ferrous iron binding"/>
    <property type="evidence" value="ECO:0007669"/>
    <property type="project" value="TreeGrafter"/>
</dbReference>
<reference evidence="7" key="1">
    <citation type="journal article" date="2010" name="Science">
        <title>Plasticity of animal genome architecture unmasked by rapid evolution of a pelagic tunicate.</title>
        <authorList>
            <person name="Denoeud F."/>
            <person name="Henriet S."/>
            <person name="Mungpakdee S."/>
            <person name="Aury J.M."/>
            <person name="Da Silva C."/>
            <person name="Brinkmann H."/>
            <person name="Mikhaleva J."/>
            <person name="Olsen L.C."/>
            <person name="Jubin C."/>
            <person name="Canestro C."/>
            <person name="Bouquet J.M."/>
            <person name="Danks G."/>
            <person name="Poulain J."/>
            <person name="Campsteijn C."/>
            <person name="Adamski M."/>
            <person name="Cross I."/>
            <person name="Yadetie F."/>
            <person name="Muffato M."/>
            <person name="Louis A."/>
            <person name="Butcher S."/>
            <person name="Tsagkogeorga G."/>
            <person name="Konrad A."/>
            <person name="Singh S."/>
            <person name="Jensen M.F."/>
            <person name="Cong E.H."/>
            <person name="Eikeseth-Otteraa H."/>
            <person name="Noel B."/>
            <person name="Anthouard V."/>
            <person name="Porcel B.M."/>
            <person name="Kachouri-Lafond R."/>
            <person name="Nishino A."/>
            <person name="Ugolini M."/>
            <person name="Chourrout P."/>
            <person name="Nishida H."/>
            <person name="Aasland R."/>
            <person name="Huzurbazar S."/>
            <person name="Westhof E."/>
            <person name="Delsuc F."/>
            <person name="Lehrach H."/>
            <person name="Reinhardt R."/>
            <person name="Weissenbach J."/>
            <person name="Roy S.W."/>
            <person name="Artiguenave F."/>
            <person name="Postlethwait J.H."/>
            <person name="Manak J.R."/>
            <person name="Thompson E.M."/>
            <person name="Jaillon O."/>
            <person name="Du Pasquier L."/>
            <person name="Boudinot P."/>
            <person name="Liberles D.A."/>
            <person name="Volff J.N."/>
            <person name="Philippe H."/>
            <person name="Lenhard B."/>
            <person name="Roest Crollius H."/>
            <person name="Wincker P."/>
            <person name="Chourrout D."/>
        </authorList>
    </citation>
    <scope>NUCLEOTIDE SEQUENCE [LARGE SCALE GENOMIC DNA]</scope>
</reference>
<dbReference type="Gene3D" id="2.60.120.590">
    <property type="entry name" value="Alpha-ketoglutarate-dependent dioxygenase AlkB-like"/>
    <property type="match status" value="1"/>
</dbReference>
<dbReference type="Proteomes" id="UP000001307">
    <property type="component" value="Unassembled WGS sequence"/>
</dbReference>
<keyword evidence="3" id="KW-0560">Oxidoreductase</keyword>
<gene>
    <name evidence="7" type="ORF">GSOID_T00004439001</name>
</gene>
<proteinExistence type="predicted"/>
<feature type="domain" description="Alpha-ketoglutarate-dependent dioxygenase AlkB-like" evidence="6">
    <location>
        <begin position="25"/>
        <end position="103"/>
    </location>
</feature>
<evidence type="ECO:0000313" key="8">
    <source>
        <dbReference type="Proteomes" id="UP000001307"/>
    </source>
</evidence>
<dbReference type="PANTHER" id="PTHR16557:SF11">
    <property type="entry name" value="ALPHA-KETOGLUTARATE-DEPENDENT DIOXYGENASE ALKB"/>
    <property type="match status" value="1"/>
</dbReference>
<dbReference type="OrthoDB" id="6614653at2759"/>
<sequence length="106" mass="12227">MPRLQSVTITLQILVQLAFTAMIPVFLLGQGTRDDPCHEILLEHGDIFIMDGKDRQALHAVPRVLDLDRALKIDENYEKKITAVENKIVYEYLKQSRINLNIRQVN</sequence>
<organism evidence="7">
    <name type="scientific">Oikopleura dioica</name>
    <name type="common">Tunicate</name>
    <dbReference type="NCBI Taxonomy" id="34765"/>
    <lineage>
        <taxon>Eukaryota</taxon>
        <taxon>Metazoa</taxon>
        <taxon>Chordata</taxon>
        <taxon>Tunicata</taxon>
        <taxon>Appendicularia</taxon>
        <taxon>Copelata</taxon>
        <taxon>Oikopleuridae</taxon>
        <taxon>Oikopleura</taxon>
    </lineage>
</organism>
<evidence type="ECO:0000259" key="6">
    <source>
        <dbReference type="Pfam" id="PF13532"/>
    </source>
</evidence>
<keyword evidence="8" id="KW-1185">Reference proteome</keyword>
<dbReference type="EMBL" id="FN653030">
    <property type="protein sequence ID" value="CBY19021.1"/>
    <property type="molecule type" value="Genomic_DNA"/>
</dbReference>
<evidence type="ECO:0000256" key="5">
    <source>
        <dbReference type="PIRSR" id="PIRSR604574-2"/>
    </source>
</evidence>